<gene>
    <name evidence="4" type="ORF">LMG26411_07165</name>
</gene>
<proteinExistence type="inferred from homology"/>
<evidence type="ECO:0000313" key="5">
    <source>
        <dbReference type="Proteomes" id="UP000672657"/>
    </source>
</evidence>
<comment type="subcellular location">
    <subcellularLocation>
        <location evidence="2">Cytoplasm</location>
    </subcellularLocation>
</comment>
<dbReference type="EMBL" id="CAJPVI010000070">
    <property type="protein sequence ID" value="CAG2160028.1"/>
    <property type="molecule type" value="Genomic_DNA"/>
</dbReference>
<comment type="caution">
    <text evidence="4">The sequence shown here is derived from an EMBL/GenBank/DDBJ whole genome shotgun (WGS) entry which is preliminary data.</text>
</comment>
<keyword evidence="2" id="KW-0963">Cytoplasm</keyword>
<reference evidence="4 5" key="1">
    <citation type="submission" date="2021-03" db="EMBL/GenBank/DDBJ databases">
        <authorList>
            <person name="Peeters C."/>
        </authorList>
    </citation>
    <scope>NUCLEOTIDE SEQUENCE [LARGE SCALE GENOMIC DNA]</scope>
    <source>
        <strain evidence="4 5">LMG 26411</strain>
    </source>
</reference>
<evidence type="ECO:0000313" key="4">
    <source>
        <dbReference type="EMBL" id="CAG2160028.1"/>
    </source>
</evidence>
<dbReference type="Pfam" id="PF00582">
    <property type="entry name" value="Usp"/>
    <property type="match status" value="1"/>
</dbReference>
<dbReference type="PANTHER" id="PTHR46268:SF15">
    <property type="entry name" value="UNIVERSAL STRESS PROTEIN HP_0031"/>
    <property type="match status" value="1"/>
</dbReference>
<dbReference type="PIRSF" id="PIRSF006276">
    <property type="entry name" value="UspA"/>
    <property type="match status" value="1"/>
</dbReference>
<organism evidence="4 5">
    <name type="scientific">Cupriavidus numazuensis</name>
    <dbReference type="NCBI Taxonomy" id="221992"/>
    <lineage>
        <taxon>Bacteria</taxon>
        <taxon>Pseudomonadati</taxon>
        <taxon>Pseudomonadota</taxon>
        <taxon>Betaproteobacteria</taxon>
        <taxon>Burkholderiales</taxon>
        <taxon>Burkholderiaceae</taxon>
        <taxon>Cupriavidus</taxon>
    </lineage>
</organism>
<feature type="domain" description="UspA" evidence="3">
    <location>
        <begin position="1"/>
        <end position="146"/>
    </location>
</feature>
<evidence type="ECO:0000256" key="2">
    <source>
        <dbReference type="PIRNR" id="PIRNR006276"/>
    </source>
</evidence>
<dbReference type="RefSeq" id="WP_211957931.1">
    <property type="nucleotide sequence ID" value="NZ_CAJPVI010000070.1"/>
</dbReference>
<dbReference type="InterPro" id="IPR006016">
    <property type="entry name" value="UspA"/>
</dbReference>
<dbReference type="InterPro" id="IPR006015">
    <property type="entry name" value="Universal_stress_UspA"/>
</dbReference>
<accession>A0ABM8TU44</accession>
<dbReference type="Gene3D" id="3.40.50.620">
    <property type="entry name" value="HUPs"/>
    <property type="match status" value="1"/>
</dbReference>
<dbReference type="PANTHER" id="PTHR46268">
    <property type="entry name" value="STRESS RESPONSE PROTEIN NHAX"/>
    <property type="match status" value="1"/>
</dbReference>
<keyword evidence="5" id="KW-1185">Reference proteome</keyword>
<dbReference type="Proteomes" id="UP000672657">
    <property type="component" value="Unassembled WGS sequence"/>
</dbReference>
<protein>
    <recommendedName>
        <fullName evidence="2">Universal stress protein</fullName>
    </recommendedName>
</protein>
<sequence>MYKRILVAVDGSHCSDLALDHAIGLAAICDAELQVVHVIDNGYLKYDMGYVDLTDLRAGLIKGGEELLAEAQEKAKARHVRCQTVMIDEIVALGDIAHQIRQLVESSAAELVVLGTHGRHGMSRLLLGSVAESLVRQCPVPVLLVRAKDET</sequence>
<evidence type="ECO:0000259" key="3">
    <source>
        <dbReference type="Pfam" id="PF00582"/>
    </source>
</evidence>
<name>A0ABM8TU44_9BURK</name>
<dbReference type="CDD" id="cd00293">
    <property type="entry name" value="USP-like"/>
    <property type="match status" value="1"/>
</dbReference>
<dbReference type="InterPro" id="IPR014729">
    <property type="entry name" value="Rossmann-like_a/b/a_fold"/>
</dbReference>
<evidence type="ECO:0000256" key="1">
    <source>
        <dbReference type="ARBA" id="ARBA00008791"/>
    </source>
</evidence>
<dbReference type="SUPFAM" id="SSF52402">
    <property type="entry name" value="Adenine nucleotide alpha hydrolases-like"/>
    <property type="match status" value="1"/>
</dbReference>
<comment type="similarity">
    <text evidence="1 2">Belongs to the universal stress protein A family.</text>
</comment>
<dbReference type="PRINTS" id="PR01438">
    <property type="entry name" value="UNVRSLSTRESS"/>
</dbReference>